<protein>
    <submittedName>
        <fullName evidence="1">Uncharacterized protein</fullName>
    </submittedName>
</protein>
<proteinExistence type="predicted"/>
<dbReference type="Pfam" id="PF26541">
    <property type="entry name" value="MafI2"/>
    <property type="match status" value="1"/>
</dbReference>
<dbReference type="AlphaFoldDB" id="A0A1L3MVS4"/>
<keyword evidence="2" id="KW-1185">Reference proteome</keyword>
<dbReference type="KEGG" id="bwh:A9C19_17890"/>
<organism evidence="1 2">
    <name type="scientific">Bacillus weihaiensis</name>
    <dbReference type="NCBI Taxonomy" id="1547283"/>
    <lineage>
        <taxon>Bacteria</taxon>
        <taxon>Bacillati</taxon>
        <taxon>Bacillota</taxon>
        <taxon>Bacilli</taxon>
        <taxon>Bacillales</taxon>
        <taxon>Bacillaceae</taxon>
        <taxon>Bacillus</taxon>
    </lineage>
</organism>
<dbReference type="InterPro" id="IPR058702">
    <property type="entry name" value="MafI2-like"/>
</dbReference>
<name>A0A1L3MVS4_9BACI</name>
<reference evidence="1 2" key="1">
    <citation type="journal article" date="2016" name="Sci. Rep.">
        <title>Complete genome sequence and transcriptomic analysis of a novel marine strain Bacillus weihaiensis reveals the mechanism of brown algae degradation.</title>
        <authorList>
            <person name="Zhu Y."/>
            <person name="Chen P."/>
            <person name="Bao Y."/>
            <person name="Men Y."/>
            <person name="Zeng Y."/>
            <person name="Yang J."/>
            <person name="Sun J."/>
            <person name="Sun Y."/>
        </authorList>
    </citation>
    <scope>NUCLEOTIDE SEQUENCE [LARGE SCALE GENOMIC DNA]</scope>
    <source>
        <strain evidence="1 2">Alg07</strain>
    </source>
</reference>
<dbReference type="STRING" id="1547283.A9C19_17890"/>
<dbReference type="OrthoDB" id="2736524at2"/>
<dbReference type="RefSeq" id="WP_072581252.1">
    <property type="nucleotide sequence ID" value="NZ_CP016020.1"/>
</dbReference>
<sequence length="102" mass="11777">MKSSLLLSLHRALFGAIPKNLKGLRVKVTNDLLIWQAFFDTQPTEEEKEVLSVACTEVIADLPNIIKVEEEYLYHPGPLTNTTMEEWVFVRWESENKQAQMN</sequence>
<dbReference type="Proteomes" id="UP000181936">
    <property type="component" value="Chromosome"/>
</dbReference>
<evidence type="ECO:0000313" key="2">
    <source>
        <dbReference type="Proteomes" id="UP000181936"/>
    </source>
</evidence>
<gene>
    <name evidence="1" type="ORF">A9C19_17890</name>
</gene>
<evidence type="ECO:0000313" key="1">
    <source>
        <dbReference type="EMBL" id="APH06451.1"/>
    </source>
</evidence>
<accession>A0A1L3MVS4</accession>
<dbReference type="EMBL" id="CP016020">
    <property type="protein sequence ID" value="APH06451.1"/>
    <property type="molecule type" value="Genomic_DNA"/>
</dbReference>